<dbReference type="InterPro" id="IPR038507">
    <property type="entry name" value="YcnI-like_sf"/>
</dbReference>
<dbReference type="AlphaFoldDB" id="A0A085WPT5"/>
<feature type="chain" id="PRO_5001799831" evidence="1">
    <location>
        <begin position="24"/>
        <end position="233"/>
    </location>
</feature>
<reference evidence="3 4" key="1">
    <citation type="submission" date="2014-04" db="EMBL/GenBank/DDBJ databases">
        <title>Genome assembly of Hyalangium minutum DSM 14724.</title>
        <authorList>
            <person name="Sharma G."/>
            <person name="Subramanian S."/>
        </authorList>
    </citation>
    <scope>NUCLEOTIDE SEQUENCE [LARGE SCALE GENOMIC DNA]</scope>
    <source>
        <strain evidence="3 4">DSM 14724</strain>
    </source>
</reference>
<comment type="caution">
    <text evidence="3">The sequence shown here is derived from an EMBL/GenBank/DDBJ whole genome shotgun (WGS) entry which is preliminary data.</text>
</comment>
<keyword evidence="4" id="KW-1185">Reference proteome</keyword>
<gene>
    <name evidence="3" type="ORF">DB31_6673</name>
</gene>
<feature type="domain" description="YncI copper-binding" evidence="2">
    <location>
        <begin position="24"/>
        <end position="164"/>
    </location>
</feature>
<accession>A0A085WPT5</accession>
<dbReference type="Pfam" id="PF07987">
    <property type="entry name" value="DUF1775"/>
    <property type="match status" value="1"/>
</dbReference>
<dbReference type="STRING" id="394096.DB31_6673"/>
<name>A0A085WPT5_9BACT</name>
<evidence type="ECO:0000313" key="4">
    <source>
        <dbReference type="Proteomes" id="UP000028725"/>
    </source>
</evidence>
<dbReference type="RefSeq" id="WP_044187109.1">
    <property type="nucleotide sequence ID" value="NZ_JMCB01000004.1"/>
</dbReference>
<dbReference type="OrthoDB" id="9796962at2"/>
<evidence type="ECO:0000259" key="2">
    <source>
        <dbReference type="Pfam" id="PF07987"/>
    </source>
</evidence>
<dbReference type="EMBL" id="JMCB01000004">
    <property type="protein sequence ID" value="KFE69698.1"/>
    <property type="molecule type" value="Genomic_DNA"/>
</dbReference>
<sequence>MKRTVAAVLAITGAFLVPGVALAHIAVSSGPGFANTTQEIAFGVGHGCEGADTYSVKVDIPAGVTSVRPVRSDFGNVSVEKNAQGDVIAVVWQKADADVLPSDLSYYKLVIRLKVPNQPFTTLYFPTHQTCKASNGTLTTVDWVGTPTTTGGTTAPEPAPELRIVPARKAGWNKYTVPAAVTDLSLFFGDAQIVWKGTAAYSANASTAELAKTTSGVSELTSLQANDEIWVRY</sequence>
<evidence type="ECO:0000313" key="3">
    <source>
        <dbReference type="EMBL" id="KFE69698.1"/>
    </source>
</evidence>
<evidence type="ECO:0000256" key="1">
    <source>
        <dbReference type="SAM" id="SignalP"/>
    </source>
</evidence>
<dbReference type="InterPro" id="IPR012533">
    <property type="entry name" value="YcnI-copper_dom"/>
</dbReference>
<organism evidence="3 4">
    <name type="scientific">Hyalangium minutum</name>
    <dbReference type="NCBI Taxonomy" id="394096"/>
    <lineage>
        <taxon>Bacteria</taxon>
        <taxon>Pseudomonadati</taxon>
        <taxon>Myxococcota</taxon>
        <taxon>Myxococcia</taxon>
        <taxon>Myxococcales</taxon>
        <taxon>Cystobacterineae</taxon>
        <taxon>Archangiaceae</taxon>
        <taxon>Hyalangium</taxon>
    </lineage>
</organism>
<keyword evidence="1" id="KW-0732">Signal</keyword>
<dbReference type="Gene3D" id="2.60.40.2230">
    <property type="entry name" value="Uncharacterised protein YcnI-like PF07987, DUF1775"/>
    <property type="match status" value="1"/>
</dbReference>
<feature type="signal peptide" evidence="1">
    <location>
        <begin position="1"/>
        <end position="23"/>
    </location>
</feature>
<proteinExistence type="predicted"/>
<dbReference type="Proteomes" id="UP000028725">
    <property type="component" value="Unassembled WGS sequence"/>
</dbReference>
<protein>
    <submittedName>
        <fullName evidence="3">Copper metallochaperone</fullName>
    </submittedName>
</protein>